<protein>
    <submittedName>
        <fullName evidence="10">Ubiquinol-cytochrome C reductase, cytochrome C1 subunit</fullName>
    </submittedName>
</protein>
<dbReference type="InterPro" id="IPR036909">
    <property type="entry name" value="Cyt_c-like_dom_sf"/>
</dbReference>
<evidence type="ECO:0000256" key="4">
    <source>
        <dbReference type="ARBA" id="ARBA00022723"/>
    </source>
</evidence>
<evidence type="ECO:0000313" key="10">
    <source>
        <dbReference type="EMBL" id="VAV95319.1"/>
    </source>
</evidence>
<proteinExistence type="predicted"/>
<dbReference type="GO" id="GO:0046872">
    <property type="term" value="F:metal ion binding"/>
    <property type="evidence" value="ECO:0007669"/>
    <property type="project" value="UniProtKB-KW"/>
</dbReference>
<evidence type="ECO:0000256" key="1">
    <source>
        <dbReference type="ARBA" id="ARBA00004370"/>
    </source>
</evidence>
<keyword evidence="2" id="KW-0349">Heme</keyword>
<dbReference type="Gene3D" id="1.20.5.100">
    <property type="entry name" value="Cytochrome c1, transmembrane anchor, C-terminal"/>
    <property type="match status" value="1"/>
</dbReference>
<dbReference type="GO" id="GO:0006122">
    <property type="term" value="P:mitochondrial electron transport, ubiquinol to cytochrome c"/>
    <property type="evidence" value="ECO:0007669"/>
    <property type="project" value="TreeGrafter"/>
</dbReference>
<evidence type="ECO:0000256" key="2">
    <source>
        <dbReference type="ARBA" id="ARBA00022617"/>
    </source>
</evidence>
<dbReference type="PROSITE" id="PS51007">
    <property type="entry name" value="CYTC"/>
    <property type="match status" value="1"/>
</dbReference>
<feature type="transmembrane region" description="Helical" evidence="8">
    <location>
        <begin position="239"/>
        <end position="257"/>
    </location>
</feature>
<keyword evidence="7 8" id="KW-0472">Membrane</keyword>
<dbReference type="GO" id="GO:0020037">
    <property type="term" value="F:heme binding"/>
    <property type="evidence" value="ECO:0007669"/>
    <property type="project" value="InterPro"/>
</dbReference>
<dbReference type="AlphaFoldDB" id="A0A3B0RTP7"/>
<gene>
    <name evidence="10" type="ORF">MNBD_ALPHA06-53</name>
</gene>
<dbReference type="GO" id="GO:0009055">
    <property type="term" value="F:electron transfer activity"/>
    <property type="evidence" value="ECO:0007669"/>
    <property type="project" value="InterPro"/>
</dbReference>
<evidence type="ECO:0000259" key="9">
    <source>
        <dbReference type="PROSITE" id="PS51007"/>
    </source>
</evidence>
<dbReference type="EMBL" id="UOEE01000200">
    <property type="protein sequence ID" value="VAV95319.1"/>
    <property type="molecule type" value="Genomic_DNA"/>
</dbReference>
<keyword evidence="4" id="KW-0479">Metal-binding</keyword>
<organism evidence="10">
    <name type="scientific">hydrothermal vent metagenome</name>
    <dbReference type="NCBI Taxonomy" id="652676"/>
    <lineage>
        <taxon>unclassified sequences</taxon>
        <taxon>metagenomes</taxon>
        <taxon>ecological metagenomes</taxon>
    </lineage>
</organism>
<dbReference type="PANTHER" id="PTHR10266">
    <property type="entry name" value="CYTOCHROME C1"/>
    <property type="match status" value="1"/>
</dbReference>
<evidence type="ECO:0000256" key="6">
    <source>
        <dbReference type="ARBA" id="ARBA00023004"/>
    </source>
</evidence>
<sequence>MLKWFTSLLVMTLFVSGAAMASGGGEGKIKKEHWHFDGVFGTYDRAAAQRGFQVYQEVCAACHSAKYVAFYNLADKGAPFYDPEFPNSNENPVVKAIAKMFTVTDGPDDSGDMFERPGITADKLPSPFANDMAAKASNGGALPPDLSLITRARADGSNYVYSLLTGYEEAPHGVDIAAGMSYNPVFYGGNQIAMAPPLFEGSVEYTDGTEASVEQMAKDVTEFLTWAADPKMEQRKQTGWMVMLYLLVLAILLYGSYRAVWRNVKH</sequence>
<dbReference type="PANTHER" id="PTHR10266:SF3">
    <property type="entry name" value="CYTOCHROME C1, HEME PROTEIN, MITOCHONDRIAL"/>
    <property type="match status" value="1"/>
</dbReference>
<dbReference type="SUPFAM" id="SSF46626">
    <property type="entry name" value="Cytochrome c"/>
    <property type="match status" value="1"/>
</dbReference>
<dbReference type="Gene3D" id="1.10.760.10">
    <property type="entry name" value="Cytochrome c-like domain"/>
    <property type="match status" value="1"/>
</dbReference>
<reference evidence="10" key="1">
    <citation type="submission" date="2018-06" db="EMBL/GenBank/DDBJ databases">
        <authorList>
            <person name="Zhirakovskaya E."/>
        </authorList>
    </citation>
    <scope>NUCLEOTIDE SEQUENCE</scope>
</reference>
<dbReference type="InterPro" id="IPR002326">
    <property type="entry name" value="Cyt_c1"/>
</dbReference>
<accession>A0A3B0RTP7</accession>
<evidence type="ECO:0000256" key="8">
    <source>
        <dbReference type="SAM" id="Phobius"/>
    </source>
</evidence>
<evidence type="ECO:0000256" key="5">
    <source>
        <dbReference type="ARBA" id="ARBA00022989"/>
    </source>
</evidence>
<keyword evidence="5 8" id="KW-1133">Transmembrane helix</keyword>
<dbReference type="PRINTS" id="PR00603">
    <property type="entry name" value="CYTOCHROMEC1"/>
</dbReference>
<dbReference type="Pfam" id="PF02167">
    <property type="entry name" value="Cytochrom_C1"/>
    <property type="match status" value="1"/>
</dbReference>
<comment type="subcellular location">
    <subcellularLocation>
        <location evidence="1">Membrane</location>
    </subcellularLocation>
</comment>
<dbReference type="GO" id="GO:0005739">
    <property type="term" value="C:mitochondrion"/>
    <property type="evidence" value="ECO:0007669"/>
    <property type="project" value="GOC"/>
</dbReference>
<name>A0A3B0RTP7_9ZZZZ</name>
<dbReference type="InterPro" id="IPR009056">
    <property type="entry name" value="Cyt_c-like_dom"/>
</dbReference>
<feature type="domain" description="Cytochrome c" evidence="9">
    <location>
        <begin position="46"/>
        <end position="164"/>
    </location>
</feature>
<evidence type="ECO:0000256" key="7">
    <source>
        <dbReference type="ARBA" id="ARBA00023136"/>
    </source>
</evidence>
<evidence type="ECO:0000256" key="3">
    <source>
        <dbReference type="ARBA" id="ARBA00022692"/>
    </source>
</evidence>
<dbReference type="GO" id="GO:0016020">
    <property type="term" value="C:membrane"/>
    <property type="evidence" value="ECO:0007669"/>
    <property type="project" value="UniProtKB-SubCell"/>
</dbReference>
<keyword evidence="6" id="KW-0408">Iron</keyword>
<keyword evidence="3 8" id="KW-0812">Transmembrane</keyword>